<dbReference type="InterPro" id="IPR034465">
    <property type="entry name" value="Pyruvate_for-lyase_activase"/>
</dbReference>
<evidence type="ECO:0000256" key="8">
    <source>
        <dbReference type="ARBA" id="ARBA00022723"/>
    </source>
</evidence>
<reference evidence="15 16" key="1">
    <citation type="journal article" date="2008" name="Environ. Microbiol.">
        <title>The genome of Erwinia tasmaniensis strain Et1/99, a non-pathogenic bacterium in the genus Erwinia.</title>
        <authorList>
            <person name="Kube M."/>
            <person name="Migdoll A.M."/>
            <person name="Mueller I."/>
            <person name="Kuhl H."/>
            <person name="Beck A."/>
            <person name="Reinhardt R."/>
            <person name="Geider K."/>
        </authorList>
    </citation>
    <scope>NUCLEOTIDE SEQUENCE [LARGE SCALE GENOMIC DNA]</scope>
    <source>
        <strain evidence="16">DSM 17950 / CFBP 7177 / CIP 109463 / NCPPB 4357 / Et1/99</strain>
    </source>
</reference>
<dbReference type="InterPro" id="IPR013785">
    <property type="entry name" value="Aldolase_TIM"/>
</dbReference>
<evidence type="ECO:0000256" key="6">
    <source>
        <dbReference type="ARBA" id="ARBA00022526"/>
    </source>
</evidence>
<dbReference type="SFLD" id="SFLDG01066">
    <property type="entry name" value="organic_radical-activating_enz"/>
    <property type="match status" value="1"/>
</dbReference>
<dbReference type="eggNOG" id="COG1180">
    <property type="taxonomic scope" value="Bacteria"/>
</dbReference>
<dbReference type="NCBIfam" id="NF008356">
    <property type="entry name" value="PRK11145.1"/>
    <property type="match status" value="1"/>
</dbReference>
<dbReference type="GO" id="GO:0043365">
    <property type="term" value="F:[formate-C-acetyltransferase]-activating enzyme activity"/>
    <property type="evidence" value="ECO:0007669"/>
    <property type="project" value="UniProtKB-UniRule"/>
</dbReference>
<dbReference type="PIRSF" id="PIRSF000371">
    <property type="entry name" value="PFL_act_enz"/>
    <property type="match status" value="1"/>
</dbReference>
<comment type="cofactor">
    <cofactor evidence="13">
        <name>[4Fe-4S] cluster</name>
        <dbReference type="ChEBI" id="CHEBI:49883"/>
    </cofactor>
    <text evidence="13">Binds 1 [4Fe-4S] cluster. The cluster is coordinated with 3 cysteines and an exchangeable S-adenosyl-L-methionine.</text>
</comment>
<evidence type="ECO:0000256" key="4">
    <source>
        <dbReference type="ARBA" id="ARBA00022485"/>
    </source>
</evidence>
<organism evidence="15 16">
    <name type="scientific">Erwinia tasmaniensis (strain DSM 17950 / CFBP 7177 / CIP 109463 / NCPPB 4357 / Et1/99)</name>
    <dbReference type="NCBI Taxonomy" id="465817"/>
    <lineage>
        <taxon>Bacteria</taxon>
        <taxon>Pseudomonadati</taxon>
        <taxon>Pseudomonadota</taxon>
        <taxon>Gammaproteobacteria</taxon>
        <taxon>Enterobacterales</taxon>
        <taxon>Erwiniaceae</taxon>
        <taxon>Erwinia</taxon>
    </lineage>
</organism>
<evidence type="ECO:0000256" key="9">
    <source>
        <dbReference type="ARBA" id="ARBA00023002"/>
    </source>
</evidence>
<evidence type="ECO:0000256" key="10">
    <source>
        <dbReference type="ARBA" id="ARBA00023004"/>
    </source>
</evidence>
<dbReference type="InterPro" id="IPR058240">
    <property type="entry name" value="rSAM_sf"/>
</dbReference>
<dbReference type="PANTHER" id="PTHR30352">
    <property type="entry name" value="PYRUVATE FORMATE-LYASE-ACTIVATING ENZYME"/>
    <property type="match status" value="1"/>
</dbReference>
<dbReference type="InterPro" id="IPR012838">
    <property type="entry name" value="PFL1_activating"/>
</dbReference>
<dbReference type="GO" id="GO:0016829">
    <property type="term" value="F:lyase activity"/>
    <property type="evidence" value="ECO:0007669"/>
    <property type="project" value="UniProtKB-KW"/>
</dbReference>
<evidence type="ECO:0000313" key="15">
    <source>
        <dbReference type="EMBL" id="CAO97195.1"/>
    </source>
</evidence>
<keyword evidence="15" id="KW-0456">Lyase</keyword>
<dbReference type="InterPro" id="IPR040074">
    <property type="entry name" value="BssD/PflA/YjjW"/>
</dbReference>
<keyword evidence="15" id="KW-0670">Pyruvate</keyword>
<dbReference type="InterPro" id="IPR007197">
    <property type="entry name" value="rSAM"/>
</dbReference>
<dbReference type="GO" id="GO:0051539">
    <property type="term" value="F:4 iron, 4 sulfur cluster binding"/>
    <property type="evidence" value="ECO:0007669"/>
    <property type="project" value="UniProtKB-UniRule"/>
</dbReference>
<dbReference type="Proteomes" id="UP000001726">
    <property type="component" value="Chromosome"/>
</dbReference>
<dbReference type="PROSITE" id="PS01087">
    <property type="entry name" value="RADICAL_ACTIVATING"/>
    <property type="match status" value="1"/>
</dbReference>
<dbReference type="AlphaFoldDB" id="B2VC53"/>
<dbReference type="SFLD" id="SFLDS00029">
    <property type="entry name" value="Radical_SAM"/>
    <property type="match status" value="1"/>
</dbReference>
<evidence type="ECO:0000256" key="13">
    <source>
        <dbReference type="RuleBase" id="RU362053"/>
    </source>
</evidence>
<evidence type="ECO:0000256" key="3">
    <source>
        <dbReference type="ARBA" id="ARBA00009777"/>
    </source>
</evidence>
<dbReference type="PROSITE" id="PS51918">
    <property type="entry name" value="RADICAL_SAM"/>
    <property type="match status" value="1"/>
</dbReference>
<dbReference type="CDD" id="cd01335">
    <property type="entry name" value="Radical_SAM"/>
    <property type="match status" value="1"/>
</dbReference>
<dbReference type="SUPFAM" id="SSF102114">
    <property type="entry name" value="Radical SAM enzymes"/>
    <property type="match status" value="1"/>
</dbReference>
<evidence type="ECO:0000256" key="12">
    <source>
        <dbReference type="ARBA" id="ARBA00047533"/>
    </source>
</evidence>
<keyword evidence="9 13" id="KW-0560">Oxidoreductase</keyword>
<dbReference type="EC" id="1.97.1.4" evidence="13"/>
<dbReference type="HOGENOM" id="CLU_058969_1_0_6"/>
<gene>
    <name evidence="15" type="primary">pflA</name>
    <name evidence="15" type="ordered locus">ETA_21490</name>
</gene>
<evidence type="ECO:0000256" key="7">
    <source>
        <dbReference type="ARBA" id="ARBA00022691"/>
    </source>
</evidence>
<dbReference type="InterPro" id="IPR012839">
    <property type="entry name" value="Organic_radical_activase"/>
</dbReference>
<dbReference type="GO" id="GO:0046872">
    <property type="term" value="F:metal ion binding"/>
    <property type="evidence" value="ECO:0007669"/>
    <property type="project" value="UniProtKB-UniRule"/>
</dbReference>
<dbReference type="EMBL" id="CU468135">
    <property type="protein sequence ID" value="CAO97195.1"/>
    <property type="molecule type" value="Genomic_DNA"/>
</dbReference>
<feature type="domain" description="Radical SAM core" evidence="14">
    <location>
        <begin position="24"/>
        <end position="251"/>
    </location>
</feature>
<keyword evidence="6" id="KW-0119">Carbohydrate metabolism</keyword>
<dbReference type="InterPro" id="IPR001989">
    <property type="entry name" value="Radical_activat_CS"/>
</dbReference>
<dbReference type="PANTHER" id="PTHR30352:SF5">
    <property type="entry name" value="PYRUVATE FORMATE-LYASE 1-ACTIVATING ENZYME"/>
    <property type="match status" value="1"/>
</dbReference>
<evidence type="ECO:0000256" key="5">
    <source>
        <dbReference type="ARBA" id="ARBA00022490"/>
    </source>
</evidence>
<keyword evidence="16" id="KW-1185">Reference proteome</keyword>
<dbReference type="SFLD" id="SFLDG01118">
    <property type="entry name" value="activating_enzymes__group_2"/>
    <property type="match status" value="1"/>
</dbReference>
<dbReference type="GO" id="GO:0006006">
    <property type="term" value="P:glucose metabolic process"/>
    <property type="evidence" value="ECO:0007669"/>
    <property type="project" value="UniProtKB-KW"/>
</dbReference>
<keyword evidence="4 13" id="KW-0004">4Fe-4S</keyword>
<sequence length="254" mass="28764">MSPGDTIAMSVTGRIHSIESCGTVDGPGIRFITFFQGCLMRCLYCHNRDTWDTHGGKEVSVAELMDDVLSYRHYINASGGGVTASGGEAILQAEFVRDWFRACRAKGIHTCLDTNGFVRRYDAVIDELLDVTDLVMLDLKQVNDERHQTLVGVSNRRTLDFARYLTRRNIRTWIRYVVVPGYSDDDASAHQLGEFTRDMTNVEKIELLPYHELGKHKWLAMGEAYGLEGVRPPKAETLERVKHILESYGHSVMY</sequence>
<dbReference type="Gene3D" id="3.20.20.70">
    <property type="entry name" value="Aldolase class I"/>
    <property type="match status" value="1"/>
</dbReference>
<evidence type="ECO:0000313" key="16">
    <source>
        <dbReference type="Proteomes" id="UP000001726"/>
    </source>
</evidence>
<keyword evidence="7 13" id="KW-0949">S-adenosyl-L-methionine</keyword>
<evidence type="ECO:0000259" key="14">
    <source>
        <dbReference type="PROSITE" id="PS51918"/>
    </source>
</evidence>
<evidence type="ECO:0000256" key="1">
    <source>
        <dbReference type="ARBA" id="ARBA00002918"/>
    </source>
</evidence>
<comment type="similarity">
    <text evidence="3 13">Belongs to the organic radical-activating enzymes family.</text>
</comment>
<accession>B2VC53</accession>
<dbReference type="SFLD" id="SFLDF00278">
    <property type="entry name" value="pyruvate_formate-lyase_activas"/>
    <property type="match status" value="1"/>
</dbReference>
<dbReference type="Pfam" id="PF04055">
    <property type="entry name" value="Radical_SAM"/>
    <property type="match status" value="1"/>
</dbReference>
<dbReference type="STRING" id="465817.ETA_21490"/>
<comment type="function">
    <text evidence="1">Activation of pyruvate formate-lyase 1 under anaerobic conditions by generation of an organic free radical, using S-adenosylmethionine and reduced flavodoxin as cosubstrates to produce 5'-deoxy-adenosine.</text>
</comment>
<dbReference type="KEGG" id="eta:ETA_21490"/>
<keyword evidence="11 13" id="KW-0411">Iron-sulfur</keyword>
<comment type="catalytic activity">
    <reaction evidence="12 13">
        <text>glycyl-[formate C-acetyltransferase] + reduced [flavodoxin] + S-adenosyl-L-methionine = glycin-2-yl radical-[formate C-acetyltransferase] + semiquinone [flavodoxin] + 5'-deoxyadenosine + L-methionine + H(+)</text>
        <dbReference type="Rhea" id="RHEA:19225"/>
        <dbReference type="Rhea" id="RHEA-COMP:10622"/>
        <dbReference type="Rhea" id="RHEA-COMP:12190"/>
        <dbReference type="Rhea" id="RHEA-COMP:12191"/>
        <dbReference type="Rhea" id="RHEA-COMP:14480"/>
        <dbReference type="ChEBI" id="CHEBI:15378"/>
        <dbReference type="ChEBI" id="CHEBI:17319"/>
        <dbReference type="ChEBI" id="CHEBI:29947"/>
        <dbReference type="ChEBI" id="CHEBI:32722"/>
        <dbReference type="ChEBI" id="CHEBI:57618"/>
        <dbReference type="ChEBI" id="CHEBI:57844"/>
        <dbReference type="ChEBI" id="CHEBI:59789"/>
        <dbReference type="ChEBI" id="CHEBI:140311"/>
        <dbReference type="EC" id="1.97.1.4"/>
    </reaction>
</comment>
<keyword evidence="6" id="KW-0313">Glucose metabolism</keyword>
<keyword evidence="5 13" id="KW-0963">Cytoplasm</keyword>
<dbReference type="GO" id="GO:0005737">
    <property type="term" value="C:cytoplasm"/>
    <property type="evidence" value="ECO:0007669"/>
    <property type="project" value="UniProtKB-SubCell"/>
</dbReference>
<evidence type="ECO:0000256" key="11">
    <source>
        <dbReference type="ARBA" id="ARBA00023014"/>
    </source>
</evidence>
<keyword evidence="8 13" id="KW-0479">Metal-binding</keyword>
<comment type="subcellular location">
    <subcellularLocation>
        <location evidence="2 13">Cytoplasm</location>
    </subcellularLocation>
</comment>
<dbReference type="NCBIfam" id="TIGR02493">
    <property type="entry name" value="PFLA"/>
    <property type="match status" value="1"/>
</dbReference>
<protein>
    <recommendedName>
        <fullName evidence="13">Pyruvate formate-lyase-activating enzyme</fullName>
        <ecNumber evidence="13">1.97.1.4</ecNumber>
    </recommendedName>
</protein>
<evidence type="ECO:0000256" key="2">
    <source>
        <dbReference type="ARBA" id="ARBA00004496"/>
    </source>
</evidence>
<dbReference type="InterPro" id="IPR034457">
    <property type="entry name" value="Organic_radical-activating"/>
</dbReference>
<proteinExistence type="inferred from homology"/>
<name>B2VC53_ERWT9</name>
<keyword evidence="10 13" id="KW-0408">Iron</keyword>
<comment type="function">
    <text evidence="13">Activation of pyruvate formate-lyase under anaerobic conditions by generation of an organic free radical, using S-adenosylmethionine and reduced flavodoxin as cosubstrates to produce 5'-deoxy-adenosine.</text>
</comment>